<reference evidence="1" key="1">
    <citation type="submission" date="2020-04" db="EMBL/GenBank/DDBJ databases">
        <authorList>
            <person name="Chiriac C."/>
            <person name="Salcher M."/>
            <person name="Ghai R."/>
            <person name="Kavagutti S V."/>
        </authorList>
    </citation>
    <scope>NUCLEOTIDE SEQUENCE</scope>
</reference>
<organism evidence="1">
    <name type="scientific">uncultured Caudovirales phage</name>
    <dbReference type="NCBI Taxonomy" id="2100421"/>
    <lineage>
        <taxon>Viruses</taxon>
        <taxon>Duplodnaviria</taxon>
        <taxon>Heunggongvirae</taxon>
        <taxon>Uroviricota</taxon>
        <taxon>Caudoviricetes</taxon>
        <taxon>Peduoviridae</taxon>
        <taxon>Maltschvirus</taxon>
        <taxon>Maltschvirus maltsch</taxon>
    </lineage>
</organism>
<name>A0A6J5NJH3_9CAUD</name>
<dbReference type="EMBL" id="LR796670">
    <property type="protein sequence ID" value="CAB4159509.1"/>
    <property type="molecule type" value="Genomic_DNA"/>
</dbReference>
<proteinExistence type="predicted"/>
<evidence type="ECO:0000313" key="1">
    <source>
        <dbReference type="EMBL" id="CAB4159509.1"/>
    </source>
</evidence>
<sequence>MKSFEEIEKNNGQFSLQMVAEEKGIVQSRGEIIPGRFYAFKTEAPAVNLNEEFVRAYTKKNYLDLNPIGLLLFHENWKELNLVLNLKVIPPVAQSKILEAYWKFSQMNDLAKVFDDRTGKTLPLDMRRLIDCRFYLITPSTLSAVLGIDNLNYAINKYSMDQVLEARLIDWDDFGMLVNPRISTYGLFPDPINMITVFDDFLKNSIT</sequence>
<protein>
    <submittedName>
        <fullName evidence="1">Uncharacterized protein</fullName>
    </submittedName>
</protein>
<gene>
    <name evidence="1" type="ORF">UFOVP699_245</name>
</gene>
<accession>A0A6J5NJH3</accession>